<feature type="transmembrane region" description="Helical" evidence="7">
    <location>
        <begin position="92"/>
        <end position="111"/>
    </location>
</feature>
<dbReference type="InterPro" id="IPR035906">
    <property type="entry name" value="MetI-like_sf"/>
</dbReference>
<dbReference type="CDD" id="cd06261">
    <property type="entry name" value="TM_PBP2"/>
    <property type="match status" value="1"/>
</dbReference>
<feature type="domain" description="ABC transmembrane type-1" evidence="8">
    <location>
        <begin position="26"/>
        <end position="214"/>
    </location>
</feature>
<gene>
    <name evidence="9" type="ORF">METZ01_LOCUS313479</name>
</gene>
<comment type="subcellular location">
    <subcellularLocation>
        <location evidence="1">Cell membrane</location>
        <topology evidence="1">Multi-pass membrane protein</topology>
    </subcellularLocation>
</comment>
<keyword evidence="3" id="KW-1003">Cell membrane</keyword>
<dbReference type="EMBL" id="UINC01100512">
    <property type="protein sequence ID" value="SVC60625.1"/>
    <property type="molecule type" value="Genomic_DNA"/>
</dbReference>
<evidence type="ECO:0000256" key="7">
    <source>
        <dbReference type="SAM" id="Phobius"/>
    </source>
</evidence>
<feature type="transmembrane region" description="Helical" evidence="7">
    <location>
        <begin position="145"/>
        <end position="171"/>
    </location>
</feature>
<feature type="transmembrane region" description="Helical" evidence="7">
    <location>
        <begin position="64"/>
        <end position="86"/>
    </location>
</feature>
<dbReference type="Pfam" id="PF00528">
    <property type="entry name" value="BPD_transp_1"/>
    <property type="match status" value="1"/>
</dbReference>
<evidence type="ECO:0000256" key="3">
    <source>
        <dbReference type="ARBA" id="ARBA00022475"/>
    </source>
</evidence>
<feature type="transmembrane region" description="Helical" evidence="7">
    <location>
        <begin position="191"/>
        <end position="213"/>
    </location>
</feature>
<evidence type="ECO:0000256" key="4">
    <source>
        <dbReference type="ARBA" id="ARBA00022692"/>
    </source>
</evidence>
<evidence type="ECO:0000256" key="5">
    <source>
        <dbReference type="ARBA" id="ARBA00022989"/>
    </source>
</evidence>
<name>A0A382NJY8_9ZZZZ</name>
<evidence type="ECO:0000256" key="6">
    <source>
        <dbReference type="ARBA" id="ARBA00023136"/>
    </source>
</evidence>
<dbReference type="SUPFAM" id="SSF161098">
    <property type="entry name" value="MetI-like"/>
    <property type="match status" value="1"/>
</dbReference>
<accession>A0A382NJY8</accession>
<keyword evidence="5 7" id="KW-1133">Transmembrane helix</keyword>
<keyword evidence="6 7" id="KW-0472">Membrane</keyword>
<evidence type="ECO:0000313" key="9">
    <source>
        <dbReference type="EMBL" id="SVC60625.1"/>
    </source>
</evidence>
<feature type="non-terminal residue" evidence="9">
    <location>
        <position position="222"/>
    </location>
</feature>
<dbReference type="Gene3D" id="1.10.3720.10">
    <property type="entry name" value="MetI-like"/>
    <property type="match status" value="1"/>
</dbReference>
<dbReference type="PROSITE" id="PS50928">
    <property type="entry name" value="ABC_TM1"/>
    <property type="match status" value="1"/>
</dbReference>
<evidence type="ECO:0000259" key="8">
    <source>
        <dbReference type="PROSITE" id="PS50928"/>
    </source>
</evidence>
<reference evidence="9" key="1">
    <citation type="submission" date="2018-05" db="EMBL/GenBank/DDBJ databases">
        <authorList>
            <person name="Lanie J.A."/>
            <person name="Ng W.-L."/>
            <person name="Kazmierczak K.M."/>
            <person name="Andrzejewski T.M."/>
            <person name="Davidsen T.M."/>
            <person name="Wayne K.J."/>
            <person name="Tettelin H."/>
            <person name="Glass J.I."/>
            <person name="Rusch D."/>
            <person name="Podicherti R."/>
            <person name="Tsui H.-C.T."/>
            <person name="Winkler M.E."/>
        </authorList>
    </citation>
    <scope>NUCLEOTIDE SEQUENCE</scope>
</reference>
<dbReference type="PANTHER" id="PTHR30151">
    <property type="entry name" value="ALKANE SULFONATE ABC TRANSPORTER-RELATED, MEMBRANE SUBUNIT"/>
    <property type="match status" value="1"/>
</dbReference>
<keyword evidence="4 7" id="KW-0812">Transmembrane</keyword>
<dbReference type="GO" id="GO:0055085">
    <property type="term" value="P:transmembrane transport"/>
    <property type="evidence" value="ECO:0007669"/>
    <property type="project" value="InterPro"/>
</dbReference>
<dbReference type="InterPro" id="IPR000515">
    <property type="entry name" value="MetI-like"/>
</dbReference>
<dbReference type="AlphaFoldDB" id="A0A382NJY8"/>
<evidence type="ECO:0000256" key="2">
    <source>
        <dbReference type="ARBA" id="ARBA00022448"/>
    </source>
</evidence>
<protein>
    <recommendedName>
        <fullName evidence="8">ABC transmembrane type-1 domain-containing protein</fullName>
    </recommendedName>
</protein>
<keyword evidence="2" id="KW-0813">Transport</keyword>
<dbReference type="PANTHER" id="PTHR30151:SF41">
    <property type="entry name" value="ABC TRANSPORTER PERMEASE PROTEIN"/>
    <property type="match status" value="1"/>
</dbReference>
<proteinExistence type="predicted"/>
<dbReference type="GO" id="GO:0005886">
    <property type="term" value="C:plasma membrane"/>
    <property type="evidence" value="ECO:0007669"/>
    <property type="project" value="UniProtKB-SubCell"/>
</dbReference>
<sequence length="222" mass="23934">MVFLLPGPMTVALAFVSDFEIILEGVTITLREALTGYILAIIIGITSAAIMSQSKILERSFYPYAILLQTVPVVAVAPLIVLWFGFDEKSVIIISLIISLFPIINNTLLGLKSTSTNLVELFQMHNSSRLVNFFKLRLPAAIPNIIAGLRISAGLSIIGAIVGEFIIGSGSEGGGLGVQVIYAQGNLETPLVMALILTATFMGFAFFMTVSTIGHQLLKHWH</sequence>
<organism evidence="9">
    <name type="scientific">marine metagenome</name>
    <dbReference type="NCBI Taxonomy" id="408172"/>
    <lineage>
        <taxon>unclassified sequences</taxon>
        <taxon>metagenomes</taxon>
        <taxon>ecological metagenomes</taxon>
    </lineage>
</organism>
<feature type="transmembrane region" description="Helical" evidence="7">
    <location>
        <begin position="34"/>
        <end position="52"/>
    </location>
</feature>
<evidence type="ECO:0000256" key="1">
    <source>
        <dbReference type="ARBA" id="ARBA00004651"/>
    </source>
</evidence>